<gene>
    <name evidence="1" type="ORF">EAY07_25515</name>
</gene>
<protein>
    <submittedName>
        <fullName evidence="1">Transposase</fullName>
    </submittedName>
</protein>
<dbReference type="AlphaFoldDB" id="A0ABD4KVR1"/>
<reference evidence="1 2" key="1">
    <citation type="journal article" date="2021" name="PeerJ">
        <title>Analysis of 44 Vibrio anguillarum genomes reveals high genetic diversity.</title>
        <authorList>
            <person name="Hansen M.J."/>
            <person name="Dalsgaard I."/>
        </authorList>
    </citation>
    <scope>NUCLEOTIDE SEQUENCE [LARGE SCALE GENOMIC DNA]</scope>
    <source>
        <strain evidence="1 2">17-16730-2A</strain>
    </source>
</reference>
<accession>A0ABD4KVR1</accession>
<sequence>LAVPLIGHLSIAPPYRAELKGIVEHRFNILNEKLVHELLGTTKGRHYIRSDRDPRLDATFTLREITKLLIDEVLEHNSSIFKDLAKQSTLLIESGLSPTPLNYWNLHVKAQRHAL</sequence>
<comment type="caution">
    <text evidence="1">The sequence shown here is derived from an EMBL/GenBank/DDBJ whole genome shotgun (WGS) entry which is preliminary data.</text>
</comment>
<evidence type="ECO:0000313" key="1">
    <source>
        <dbReference type="EMBL" id="MBF4275304.1"/>
    </source>
</evidence>
<feature type="non-terminal residue" evidence="1">
    <location>
        <position position="115"/>
    </location>
</feature>
<evidence type="ECO:0000313" key="2">
    <source>
        <dbReference type="Proteomes" id="UP000722957"/>
    </source>
</evidence>
<dbReference type="EMBL" id="RDOM01001064">
    <property type="protein sequence ID" value="MBF4275304.1"/>
    <property type="molecule type" value="Genomic_DNA"/>
</dbReference>
<dbReference type="Proteomes" id="UP000722957">
    <property type="component" value="Unassembled WGS sequence"/>
</dbReference>
<name>A0ABD4KVR1_VIBAN</name>
<proteinExistence type="predicted"/>
<organism evidence="1 2">
    <name type="scientific">Vibrio anguillarum</name>
    <name type="common">Listonella anguillarum</name>
    <dbReference type="NCBI Taxonomy" id="55601"/>
    <lineage>
        <taxon>Bacteria</taxon>
        <taxon>Pseudomonadati</taxon>
        <taxon>Pseudomonadota</taxon>
        <taxon>Gammaproteobacteria</taxon>
        <taxon>Vibrionales</taxon>
        <taxon>Vibrionaceae</taxon>
        <taxon>Vibrio</taxon>
    </lineage>
</organism>
<feature type="non-terminal residue" evidence="1">
    <location>
        <position position="1"/>
    </location>
</feature>